<organism evidence="2 3">
    <name type="scientific">Candidatus Colimorpha enterica</name>
    <dbReference type="NCBI Taxonomy" id="3083063"/>
    <lineage>
        <taxon>Bacteria</taxon>
        <taxon>Pseudomonadati</taxon>
        <taxon>Bacteroidota</taxon>
        <taxon>Bacteroidia</taxon>
        <taxon>Bacteroidales</taxon>
        <taxon>Candidatus Colimorpha</taxon>
    </lineage>
</organism>
<sequence>MKVSTKGRYALRLLADLAAHCDCGCIALKDIAARQSISKKYLEQIVPLLNNAGLLRTSRGFQGGYSLAVPADRITVGDVLRITEGSLAPIPCLESDPPGCERSAHCETLPVWQGLYDVVNNYLDGITVQDIVDSARTKGADDYVI</sequence>
<dbReference type="Pfam" id="PF02082">
    <property type="entry name" value="Rrf2"/>
    <property type="match status" value="1"/>
</dbReference>
<dbReference type="Gene3D" id="1.10.10.10">
    <property type="entry name" value="Winged helix-like DNA-binding domain superfamily/Winged helix DNA-binding domain"/>
    <property type="match status" value="1"/>
</dbReference>
<gene>
    <name evidence="2" type="ORF">MR241_01080</name>
</gene>
<evidence type="ECO:0000313" key="2">
    <source>
        <dbReference type="EMBL" id="MCI5754873.1"/>
    </source>
</evidence>
<dbReference type="InterPro" id="IPR036388">
    <property type="entry name" value="WH-like_DNA-bd_sf"/>
</dbReference>
<dbReference type="Proteomes" id="UP001139365">
    <property type="component" value="Unassembled WGS sequence"/>
</dbReference>
<dbReference type="InterPro" id="IPR030489">
    <property type="entry name" value="TR_Rrf2-type_CS"/>
</dbReference>
<name>A0AAE3FFH1_9BACT</name>
<proteinExistence type="predicted"/>
<reference evidence="2 3" key="1">
    <citation type="submission" date="2022-03" db="EMBL/GenBank/DDBJ databases">
        <title>Metagenome-assembled genomes from swine fecal metagenomes.</title>
        <authorList>
            <person name="Holman D.B."/>
            <person name="Kommadath A."/>
        </authorList>
    </citation>
    <scope>NUCLEOTIDE SEQUENCE [LARGE SCALE GENOMIC DNA]</scope>
    <source>
        <strain evidence="2">SUG147</strain>
    </source>
</reference>
<dbReference type="PROSITE" id="PS51197">
    <property type="entry name" value="HTH_RRF2_2"/>
    <property type="match status" value="1"/>
</dbReference>
<protein>
    <submittedName>
        <fullName evidence="2">Rrf2 family transcriptional regulator</fullName>
    </submittedName>
</protein>
<dbReference type="SUPFAM" id="SSF46785">
    <property type="entry name" value="Winged helix' DNA-binding domain"/>
    <property type="match status" value="1"/>
</dbReference>
<evidence type="ECO:0000313" key="3">
    <source>
        <dbReference type="Proteomes" id="UP001139365"/>
    </source>
</evidence>
<dbReference type="NCBIfam" id="TIGR00738">
    <property type="entry name" value="rrf2_super"/>
    <property type="match status" value="1"/>
</dbReference>
<dbReference type="EMBL" id="JALEMU010000020">
    <property type="protein sequence ID" value="MCI5754873.1"/>
    <property type="molecule type" value="Genomic_DNA"/>
</dbReference>
<evidence type="ECO:0000256" key="1">
    <source>
        <dbReference type="ARBA" id="ARBA00023125"/>
    </source>
</evidence>
<dbReference type="GO" id="GO:0005829">
    <property type="term" value="C:cytosol"/>
    <property type="evidence" value="ECO:0007669"/>
    <property type="project" value="TreeGrafter"/>
</dbReference>
<accession>A0AAE3FFH1</accession>
<dbReference type="InterPro" id="IPR000944">
    <property type="entry name" value="Tscrpt_reg_Rrf2"/>
</dbReference>
<dbReference type="AlphaFoldDB" id="A0AAE3FFH1"/>
<keyword evidence="1" id="KW-0238">DNA-binding</keyword>
<comment type="caution">
    <text evidence="2">The sequence shown here is derived from an EMBL/GenBank/DDBJ whole genome shotgun (WGS) entry which is preliminary data.</text>
</comment>
<dbReference type="PANTHER" id="PTHR33221">
    <property type="entry name" value="WINGED HELIX-TURN-HELIX TRANSCRIPTIONAL REGULATOR, RRF2 FAMILY"/>
    <property type="match status" value="1"/>
</dbReference>
<dbReference type="PROSITE" id="PS01332">
    <property type="entry name" value="HTH_RRF2_1"/>
    <property type="match status" value="1"/>
</dbReference>
<dbReference type="GO" id="GO:0003700">
    <property type="term" value="F:DNA-binding transcription factor activity"/>
    <property type="evidence" value="ECO:0007669"/>
    <property type="project" value="TreeGrafter"/>
</dbReference>
<dbReference type="GO" id="GO:0003677">
    <property type="term" value="F:DNA binding"/>
    <property type="evidence" value="ECO:0007669"/>
    <property type="project" value="UniProtKB-KW"/>
</dbReference>
<dbReference type="InterPro" id="IPR036390">
    <property type="entry name" value="WH_DNA-bd_sf"/>
</dbReference>
<dbReference type="PANTHER" id="PTHR33221:SF5">
    <property type="entry name" value="HTH-TYPE TRANSCRIPTIONAL REGULATOR ISCR"/>
    <property type="match status" value="1"/>
</dbReference>